<evidence type="ECO:0000313" key="1">
    <source>
        <dbReference type="EMBL" id="SIT29706.1"/>
    </source>
</evidence>
<sequence>MCTYSFLELKFAIEVEKYVGAVVWRGCNFSLLSKMCHNIITLKNVRLYSKYIYVPRSYFGF</sequence>
<accession>A0A1N7R3M6</accession>
<dbReference type="EMBL" id="FTOR01000009">
    <property type="protein sequence ID" value="SIT29706.1"/>
    <property type="molecule type" value="Genomic_DNA"/>
</dbReference>
<evidence type="ECO:0000313" key="2">
    <source>
        <dbReference type="Proteomes" id="UP000186917"/>
    </source>
</evidence>
<organism evidence="1 2">
    <name type="scientific">Filimonas lacunae</name>
    <dbReference type="NCBI Taxonomy" id="477680"/>
    <lineage>
        <taxon>Bacteria</taxon>
        <taxon>Pseudomonadati</taxon>
        <taxon>Bacteroidota</taxon>
        <taxon>Chitinophagia</taxon>
        <taxon>Chitinophagales</taxon>
        <taxon>Chitinophagaceae</taxon>
        <taxon>Filimonas</taxon>
    </lineage>
</organism>
<name>A0A1N7R3M6_9BACT</name>
<proteinExistence type="predicted"/>
<gene>
    <name evidence="1" type="ORF">SAMN05421788_1093</name>
</gene>
<dbReference type="Proteomes" id="UP000186917">
    <property type="component" value="Unassembled WGS sequence"/>
</dbReference>
<keyword evidence="2" id="KW-1185">Reference proteome</keyword>
<reference evidence="2" key="1">
    <citation type="submission" date="2017-01" db="EMBL/GenBank/DDBJ databases">
        <authorList>
            <person name="Varghese N."/>
            <person name="Submissions S."/>
        </authorList>
    </citation>
    <scope>NUCLEOTIDE SEQUENCE [LARGE SCALE GENOMIC DNA]</scope>
    <source>
        <strain evidence="2">DSM 21054</strain>
    </source>
</reference>
<protein>
    <submittedName>
        <fullName evidence="1">Uncharacterized protein</fullName>
    </submittedName>
</protein>
<dbReference type="AlphaFoldDB" id="A0A1N7R3M6"/>